<proteinExistence type="predicted"/>
<dbReference type="InterPro" id="IPR036188">
    <property type="entry name" value="FAD/NAD-bd_sf"/>
</dbReference>
<accession>A0A2M8J5Z6</accession>
<evidence type="ECO:0000313" key="3">
    <source>
        <dbReference type="Proteomes" id="UP000231553"/>
    </source>
</evidence>
<dbReference type="Gene3D" id="1.10.405.20">
    <property type="match status" value="1"/>
</dbReference>
<evidence type="ECO:0000259" key="1">
    <source>
        <dbReference type="Pfam" id="PF01593"/>
    </source>
</evidence>
<evidence type="ECO:0000313" key="2">
    <source>
        <dbReference type="EMBL" id="PJE38196.1"/>
    </source>
</evidence>
<dbReference type="PANTHER" id="PTHR42923">
    <property type="entry name" value="PROTOPORPHYRINOGEN OXIDASE"/>
    <property type="match status" value="1"/>
</dbReference>
<dbReference type="InterPro" id="IPR002937">
    <property type="entry name" value="Amino_oxidase"/>
</dbReference>
<name>A0A2M8J5Z6_9RHOB</name>
<reference evidence="2 3" key="1">
    <citation type="journal article" date="2018" name="Int. J. Syst. Evol. Microbiol.">
        <title>Pseudooceanicola lipolyticus sp. nov., a marine alphaproteobacterium, reclassification of Oceanicola flagellatus as Pseudooceanicola flagellatus comb. nov. and emended description of the genus Pseudooceanicola.</title>
        <authorList>
            <person name="Huang M.-M."/>
            <person name="Guo L.-L."/>
            <person name="Wu Y.-H."/>
            <person name="Lai Q.-L."/>
            <person name="Shao Z.-Z."/>
            <person name="Wang C.-S."/>
            <person name="Wu M."/>
            <person name="Xu X.-W."/>
        </authorList>
    </citation>
    <scope>NUCLEOTIDE SEQUENCE [LARGE SCALE GENOMIC DNA]</scope>
    <source>
        <strain evidence="2 3">157</strain>
    </source>
</reference>
<dbReference type="PANTHER" id="PTHR42923:SF17">
    <property type="entry name" value="AMINE OXIDASE DOMAIN-CONTAINING PROTEIN"/>
    <property type="match status" value="1"/>
</dbReference>
<dbReference type="Proteomes" id="UP000231553">
    <property type="component" value="Unassembled WGS sequence"/>
</dbReference>
<dbReference type="Gene3D" id="3.50.50.60">
    <property type="entry name" value="FAD/NAD(P)-binding domain"/>
    <property type="match status" value="1"/>
</dbReference>
<feature type="domain" description="Amine oxidase" evidence="1">
    <location>
        <begin position="19"/>
        <end position="300"/>
    </location>
</feature>
<comment type="caution">
    <text evidence="2">The sequence shown here is derived from an EMBL/GenBank/DDBJ whole genome shotgun (WGS) entry which is preliminary data.</text>
</comment>
<dbReference type="GO" id="GO:0016491">
    <property type="term" value="F:oxidoreductase activity"/>
    <property type="evidence" value="ECO:0007669"/>
    <property type="project" value="InterPro"/>
</dbReference>
<gene>
    <name evidence="2" type="ORF">CVM52_03380</name>
</gene>
<protein>
    <submittedName>
        <fullName evidence="2">Cyclopropane-fatty-acyl-phospholipid synthase</fullName>
    </submittedName>
</protein>
<dbReference type="RefSeq" id="WP_100161189.1">
    <property type="nucleotide sequence ID" value="NZ_PGTB01000004.1"/>
</dbReference>
<organism evidence="2 3">
    <name type="scientific">Pseudooceanicola lipolyticus</name>
    <dbReference type="NCBI Taxonomy" id="2029104"/>
    <lineage>
        <taxon>Bacteria</taxon>
        <taxon>Pseudomonadati</taxon>
        <taxon>Pseudomonadota</taxon>
        <taxon>Alphaproteobacteria</taxon>
        <taxon>Rhodobacterales</taxon>
        <taxon>Paracoccaceae</taxon>
        <taxon>Pseudooceanicola</taxon>
    </lineage>
</organism>
<dbReference type="SUPFAM" id="SSF51905">
    <property type="entry name" value="FAD/NAD(P)-binding domain"/>
    <property type="match status" value="1"/>
</dbReference>
<dbReference type="Pfam" id="PF01593">
    <property type="entry name" value="Amino_oxidase"/>
    <property type="match status" value="1"/>
</dbReference>
<dbReference type="OrthoDB" id="20837at2"/>
<keyword evidence="3" id="KW-1185">Reference proteome</keyword>
<dbReference type="Gene3D" id="3.30.70.1990">
    <property type="match status" value="1"/>
</dbReference>
<sequence length="443" mass="48945">MFDQTQGPRKKIAIVGGGISGLASAYYLSPTCDITLFEASPRLGGHARTVMAGRNGDQPVDTGFIVFNYVTYPNLTQLFRELDVPVIKSNMSFGVSIDGGKLEYGLSNLRTIAAQKRNLLRPQYFGMIADILRFGRKAEAAAQDDDTTIGELIDDLRLGRWFRDHYLLPMCGAIWSTPVAEIDQFPARSLVQFFRNHALLAGTGEHQWWTVEGGSIEYVRRLESALSARGCDIRTGTPVTGIVRDPAGGRVFCKDNVAEQFDEIIFACHSDQALAILGDDASVHEAAALGAIRYQPNTAVLHCDTAQMPRRRACWSSWSYRAQQGRVGVTYWMNRLQQIPDNDPIFVTLNPSSTIPEDKIYDSTEFAHPVFDTTAIRAQRALREMQGMNHTWYAGAYLRHGFHEDGIASAMRVVRALGAADQAEGTEDAYYGQGPEIGIPVGL</sequence>
<dbReference type="AlphaFoldDB" id="A0A2M8J5Z6"/>
<dbReference type="EMBL" id="PGTB01000004">
    <property type="protein sequence ID" value="PJE38196.1"/>
    <property type="molecule type" value="Genomic_DNA"/>
</dbReference>
<dbReference type="InterPro" id="IPR050464">
    <property type="entry name" value="Zeta_carotene_desat/Oxidored"/>
</dbReference>